<dbReference type="Proteomes" id="UP000245956">
    <property type="component" value="Unassembled WGS sequence"/>
</dbReference>
<gene>
    <name evidence="7" type="ORF">PCL_12815</name>
</gene>
<reference evidence="7 8" key="1">
    <citation type="journal article" date="2016" name="Front. Microbiol.">
        <title>Genome and transcriptome sequences reveal the specific parasitism of the nematophagous Purpureocillium lilacinum 36-1.</title>
        <authorList>
            <person name="Xie J."/>
            <person name="Li S."/>
            <person name="Mo C."/>
            <person name="Xiao X."/>
            <person name="Peng D."/>
            <person name="Wang G."/>
            <person name="Xiao Y."/>
        </authorList>
    </citation>
    <scope>NUCLEOTIDE SEQUENCE [LARGE SCALE GENOMIC DNA]</scope>
    <source>
        <strain evidence="7 8">36-1</strain>
    </source>
</reference>
<keyword evidence="4" id="KW-0456">Lyase</keyword>
<dbReference type="CDD" id="cd00488">
    <property type="entry name" value="PCD_DCoH"/>
    <property type="match status" value="1"/>
</dbReference>
<dbReference type="InterPro" id="IPR036428">
    <property type="entry name" value="PCD_sf"/>
</dbReference>
<accession>A0A2U3E7F9</accession>
<dbReference type="Pfam" id="PF01329">
    <property type="entry name" value="Pterin_4a"/>
    <property type="match status" value="1"/>
</dbReference>
<evidence type="ECO:0000256" key="6">
    <source>
        <dbReference type="SAM" id="MobiDB-lite"/>
    </source>
</evidence>
<comment type="catalytic activity">
    <reaction evidence="1">
        <text>(4aS,6R)-4a-hydroxy-L-erythro-5,6,7,8-tetrahydrobiopterin = (6R)-L-erythro-6,7-dihydrobiopterin + H2O</text>
        <dbReference type="Rhea" id="RHEA:11920"/>
        <dbReference type="ChEBI" id="CHEBI:15377"/>
        <dbReference type="ChEBI" id="CHEBI:15642"/>
        <dbReference type="ChEBI" id="CHEBI:43120"/>
        <dbReference type="EC" id="4.2.1.96"/>
    </reaction>
</comment>
<dbReference type="AlphaFoldDB" id="A0A2U3E7F9"/>
<evidence type="ECO:0000256" key="5">
    <source>
        <dbReference type="ARBA" id="ARBA00030497"/>
    </source>
</evidence>
<feature type="compositionally biased region" description="Basic residues" evidence="6">
    <location>
        <begin position="24"/>
        <end position="33"/>
    </location>
</feature>
<evidence type="ECO:0000256" key="1">
    <source>
        <dbReference type="ARBA" id="ARBA00001554"/>
    </source>
</evidence>
<dbReference type="PANTHER" id="PTHR12599">
    <property type="entry name" value="PTERIN-4-ALPHA-CARBINOLAMINE DEHYDRATASE"/>
    <property type="match status" value="1"/>
</dbReference>
<comment type="caution">
    <text evidence="7">The sequence shown here is derived from an EMBL/GenBank/DDBJ whole genome shotgun (WGS) entry which is preliminary data.</text>
</comment>
<evidence type="ECO:0000256" key="2">
    <source>
        <dbReference type="ARBA" id="ARBA00006472"/>
    </source>
</evidence>
<sequence length="326" mass="35113">MNDSMRSLEGCQSIQRHTDILPRRSNRRRRRTVPVRPESPLPAGPELSTTPPAEAPPNAVTHLNHSQARAQLTYRRHTSPHPAAVHPPDGIAMSRRLFLSSPLTRASHITRPATIRSPFLVAPFSSSSSSASTSTSSIPSAMEDTKPRFSAGTDEASAQAALAPLLQASSPSSSGGGAAGSGRWALVKDGEALERSFKFKTFAKTWDFMTAVSLQCKLKNHHPEWSNVRLLSPPTTLPACLPAHEAWLPVTRAHHGKSVYNTTFIRWTTHNPKGLSSKDVDLAAVCDALAKDFGELEPEPVSCEVRDVADRAVGSAGGECCVPPKK</sequence>
<dbReference type="InterPro" id="IPR001533">
    <property type="entry name" value="Pterin_deHydtase"/>
</dbReference>
<feature type="region of interest" description="Disordered" evidence="6">
    <location>
        <begin position="124"/>
        <end position="156"/>
    </location>
</feature>
<feature type="compositionally biased region" description="Polar residues" evidence="6">
    <location>
        <begin position="1"/>
        <end position="15"/>
    </location>
</feature>
<dbReference type="Gene3D" id="3.30.1360.20">
    <property type="entry name" value="Transcriptional coactivator/pterin dehydratase"/>
    <property type="match status" value="2"/>
</dbReference>
<evidence type="ECO:0000313" key="7">
    <source>
        <dbReference type="EMBL" id="PWI70416.1"/>
    </source>
</evidence>
<name>A0A2U3E7F9_PURLI</name>
<dbReference type="EMBL" id="LCWV01000009">
    <property type="protein sequence ID" value="PWI70416.1"/>
    <property type="molecule type" value="Genomic_DNA"/>
</dbReference>
<organism evidence="7 8">
    <name type="scientific">Purpureocillium lilacinum</name>
    <name type="common">Paecilomyces lilacinus</name>
    <dbReference type="NCBI Taxonomy" id="33203"/>
    <lineage>
        <taxon>Eukaryota</taxon>
        <taxon>Fungi</taxon>
        <taxon>Dikarya</taxon>
        <taxon>Ascomycota</taxon>
        <taxon>Pezizomycotina</taxon>
        <taxon>Sordariomycetes</taxon>
        <taxon>Hypocreomycetidae</taxon>
        <taxon>Hypocreales</taxon>
        <taxon>Ophiocordycipitaceae</taxon>
        <taxon>Purpureocillium</taxon>
    </lineage>
</organism>
<proteinExistence type="inferred from homology"/>
<evidence type="ECO:0000256" key="4">
    <source>
        <dbReference type="ARBA" id="ARBA00023239"/>
    </source>
</evidence>
<feature type="compositionally biased region" description="Low complexity" evidence="6">
    <location>
        <begin position="125"/>
        <end position="137"/>
    </location>
</feature>
<dbReference type="EC" id="4.2.1.96" evidence="3"/>
<evidence type="ECO:0000256" key="3">
    <source>
        <dbReference type="ARBA" id="ARBA00013252"/>
    </source>
</evidence>
<dbReference type="GO" id="GO:0008124">
    <property type="term" value="F:4-alpha-hydroxytetrahydrobiopterin dehydratase activity"/>
    <property type="evidence" value="ECO:0007669"/>
    <property type="project" value="UniProtKB-EC"/>
</dbReference>
<dbReference type="GO" id="GO:0006729">
    <property type="term" value="P:tetrahydrobiopterin biosynthetic process"/>
    <property type="evidence" value="ECO:0007669"/>
    <property type="project" value="InterPro"/>
</dbReference>
<evidence type="ECO:0000313" key="8">
    <source>
        <dbReference type="Proteomes" id="UP000245956"/>
    </source>
</evidence>
<dbReference type="PANTHER" id="PTHR12599:SF0">
    <property type="entry name" value="PTERIN-4-ALPHA-CARBINOLAMINE DEHYDRATASE"/>
    <property type="match status" value="1"/>
</dbReference>
<comment type="similarity">
    <text evidence="2">Belongs to the pterin-4-alpha-carbinolamine dehydratase family.</text>
</comment>
<feature type="region of interest" description="Disordered" evidence="6">
    <location>
        <begin position="1"/>
        <end position="60"/>
    </location>
</feature>
<dbReference type="SUPFAM" id="SSF55248">
    <property type="entry name" value="PCD-like"/>
    <property type="match status" value="2"/>
</dbReference>
<protein>
    <recommendedName>
        <fullName evidence="3">4a-hydroxytetrahydrobiopterin dehydratase</fullName>
        <ecNumber evidence="3">4.2.1.96</ecNumber>
    </recommendedName>
    <alternativeName>
        <fullName evidence="5">4-alpha-hydroxy-tetrahydropterin dehydratase</fullName>
    </alternativeName>
</protein>